<comment type="similarity">
    <text evidence="1">Belongs to the ATP-dependent AMP-binding enzyme family.</text>
</comment>
<accession>A0AAX3ZZC4</accession>
<name>A0AAX3ZZC4_RHOER</name>
<evidence type="ECO:0000259" key="4">
    <source>
        <dbReference type="Pfam" id="PF13193"/>
    </source>
</evidence>
<protein>
    <submittedName>
        <fullName evidence="5">AMP-binding protein</fullName>
    </submittedName>
</protein>
<evidence type="ECO:0000313" key="6">
    <source>
        <dbReference type="Proteomes" id="UP001230933"/>
    </source>
</evidence>
<dbReference type="AlphaFoldDB" id="A0AAX3ZZC4"/>
<dbReference type="InterPro" id="IPR025110">
    <property type="entry name" value="AMP-bd_C"/>
</dbReference>
<dbReference type="PROSITE" id="PS00455">
    <property type="entry name" value="AMP_BINDING"/>
    <property type="match status" value="1"/>
</dbReference>
<dbReference type="InterPro" id="IPR000873">
    <property type="entry name" value="AMP-dep_synth/lig_dom"/>
</dbReference>
<dbReference type="GO" id="GO:0031956">
    <property type="term" value="F:medium-chain fatty acid-CoA ligase activity"/>
    <property type="evidence" value="ECO:0007669"/>
    <property type="project" value="TreeGrafter"/>
</dbReference>
<keyword evidence="2" id="KW-0436">Ligase</keyword>
<dbReference type="RefSeq" id="WP_308371820.1">
    <property type="nucleotide sequence ID" value="NZ_CP124545.1"/>
</dbReference>
<dbReference type="SUPFAM" id="SSF56801">
    <property type="entry name" value="Acetyl-CoA synthetase-like"/>
    <property type="match status" value="1"/>
</dbReference>
<dbReference type="Proteomes" id="UP001230933">
    <property type="component" value="Chromosome"/>
</dbReference>
<proteinExistence type="inferred from homology"/>
<dbReference type="InterPro" id="IPR045851">
    <property type="entry name" value="AMP-bd_C_sf"/>
</dbReference>
<dbReference type="PANTHER" id="PTHR43201">
    <property type="entry name" value="ACYL-COA SYNTHETASE"/>
    <property type="match status" value="1"/>
</dbReference>
<reference evidence="5" key="1">
    <citation type="submission" date="2023-08" db="EMBL/GenBank/DDBJ databases">
        <title>Isolation and Characterization of Rhodococcus erythropolis MGMM8.</title>
        <authorList>
            <person name="Diabankana R.G.C."/>
            <person name="Afordoanyi D.M."/>
            <person name="Validov S.Z."/>
        </authorList>
    </citation>
    <scope>NUCLEOTIDE SEQUENCE</scope>
    <source>
        <strain evidence="5">MGMM8</strain>
    </source>
</reference>
<dbReference type="Gene3D" id="3.30.300.30">
    <property type="match status" value="1"/>
</dbReference>
<evidence type="ECO:0000313" key="5">
    <source>
        <dbReference type="EMBL" id="WMN02041.1"/>
    </source>
</evidence>
<dbReference type="EMBL" id="CP124545">
    <property type="protein sequence ID" value="WMN02041.1"/>
    <property type="molecule type" value="Genomic_DNA"/>
</dbReference>
<dbReference type="InterPro" id="IPR020845">
    <property type="entry name" value="AMP-binding_CS"/>
</dbReference>
<dbReference type="GO" id="GO:0006631">
    <property type="term" value="P:fatty acid metabolic process"/>
    <property type="evidence" value="ECO:0007669"/>
    <property type="project" value="TreeGrafter"/>
</dbReference>
<gene>
    <name evidence="5" type="ORF">QIE55_30260</name>
</gene>
<feature type="domain" description="AMP-binding enzyme C-terminal" evidence="4">
    <location>
        <begin position="428"/>
        <end position="502"/>
    </location>
</feature>
<dbReference type="Gene3D" id="3.40.50.12780">
    <property type="entry name" value="N-terminal domain of ligase-like"/>
    <property type="match status" value="1"/>
</dbReference>
<sequence length="539" mass="58538">MLSATRPRAMTGGGVLPEMLLDALRRDPEALALVDESVRWTYQELVDAATSFAGALHKSGFEPGEVVLVQLPNWWESVVAAWGTWLAGGILLPVVPIYRAHELSFIIEQAEPSVIVAPQEYRGYGHVEQLGTVLRDLGREVLLVEARGEGGLRRTTFDDFLDFGMEANRPDHRADPDDVVLVLYTSGTTSAPKGVLHTHRTLMAESSSMIAHCGVDSQDRIFMPSPLPHITGMSYAVVLPAAAACSTVLMQRWNPAEAVALIEREQCTFTVSATPFLRGLADAYEEGGYRRSHLTRFVCGGAGIPPELVRRAHRVMGTAVVRTYGSTELPTLVMGDPFGDIGLQAEDEGAVIGGNEFRLGEDDELLVRGPELFVGYVDSSINAESFTEDGYFRTGDVATVDGPGQIRITSRIKDIINRGGEKFSAADIEWVLEAHPNVAEVAVVGYPDEELGERACAFVVPHGEPPSVRDLRIFLLSEGFAVQKAPERVETVASLPRTESGKVQKFLLRRALGLGSAQAVPETYGSEFGHDGNRRKATS</sequence>
<dbReference type="Pfam" id="PF00501">
    <property type="entry name" value="AMP-binding"/>
    <property type="match status" value="1"/>
</dbReference>
<evidence type="ECO:0000256" key="1">
    <source>
        <dbReference type="ARBA" id="ARBA00006432"/>
    </source>
</evidence>
<dbReference type="InterPro" id="IPR042099">
    <property type="entry name" value="ANL_N_sf"/>
</dbReference>
<evidence type="ECO:0000256" key="2">
    <source>
        <dbReference type="ARBA" id="ARBA00022598"/>
    </source>
</evidence>
<dbReference type="Pfam" id="PF13193">
    <property type="entry name" value="AMP-binding_C"/>
    <property type="match status" value="1"/>
</dbReference>
<dbReference type="PANTHER" id="PTHR43201:SF5">
    <property type="entry name" value="MEDIUM-CHAIN ACYL-COA LIGASE ACSF2, MITOCHONDRIAL"/>
    <property type="match status" value="1"/>
</dbReference>
<feature type="domain" description="AMP-dependent synthetase/ligase" evidence="3">
    <location>
        <begin position="23"/>
        <end position="376"/>
    </location>
</feature>
<organism evidence="5 6">
    <name type="scientific">Rhodococcus erythropolis</name>
    <name type="common">Arthrobacter picolinophilus</name>
    <dbReference type="NCBI Taxonomy" id="1833"/>
    <lineage>
        <taxon>Bacteria</taxon>
        <taxon>Bacillati</taxon>
        <taxon>Actinomycetota</taxon>
        <taxon>Actinomycetes</taxon>
        <taxon>Mycobacteriales</taxon>
        <taxon>Nocardiaceae</taxon>
        <taxon>Rhodococcus</taxon>
        <taxon>Rhodococcus erythropolis group</taxon>
    </lineage>
</organism>
<evidence type="ECO:0000259" key="3">
    <source>
        <dbReference type="Pfam" id="PF00501"/>
    </source>
</evidence>